<evidence type="ECO:0000313" key="7">
    <source>
        <dbReference type="EMBL" id="SHK21700.1"/>
    </source>
</evidence>
<sequence length="482" mass="52490">MTSAPAPNASGRRALLGAALSTGLLHRPVQAQPNAAAGGRQPHLLRAVHRIIEVRRRPADVFGLIDAGGRPGLTLESDERFRVQVDNETREPTIIHWHGQTPPFWQDGTPDMPLPVLPPGTRRDFDFVPRPGTHWMHSHLAPQEMALMAAPLVVRTIEDARADRQEVVVLLHDFSFRPFAELMAGLRATAAAHGGHAVHGAPAVTAGTVADLNDIEFDAYLANDRTLDDPQVTRVERGGRVLLRLINGAGATVFFVDLGGVPGHLLAVDGEQVRMRVEHRLGIAMGQRLDIELDIPREGGAFPIFFQREGALERTGIILATPGARVGRLADHASARAGAFGLELERRLTAAHPLEPKPARVRRDLALTGQMSPYAWGMDGRSWQDRQPLQIELDDRVEITFVNRGPMAHPMHLHGHRFQVVALGGPRFAGALRDTLHVPPGASATVAFDADNPGAWMLHCHHMPHLATGMATELRYLGTRGG</sequence>
<dbReference type="OrthoDB" id="9757546at2"/>
<keyword evidence="7" id="KW-0132">Cell division</keyword>
<name>A0A1M6QNN9_9PROT</name>
<dbReference type="RefSeq" id="WP_073139069.1">
    <property type="nucleotide sequence ID" value="NZ_FQZF01000037.1"/>
</dbReference>
<keyword evidence="8" id="KW-1185">Reference proteome</keyword>
<dbReference type="InterPro" id="IPR008972">
    <property type="entry name" value="Cupredoxin"/>
</dbReference>
<dbReference type="GO" id="GO:0016491">
    <property type="term" value="F:oxidoreductase activity"/>
    <property type="evidence" value="ECO:0007669"/>
    <property type="project" value="UniProtKB-KW"/>
</dbReference>
<proteinExistence type="predicted"/>
<evidence type="ECO:0000259" key="4">
    <source>
        <dbReference type="Pfam" id="PF00394"/>
    </source>
</evidence>
<accession>A0A1M6QNN9</accession>
<evidence type="ECO:0000313" key="8">
    <source>
        <dbReference type="Proteomes" id="UP000184387"/>
    </source>
</evidence>
<keyword evidence="3" id="KW-0186">Copper</keyword>
<feature type="domain" description="Plastocyanin-like" evidence="5">
    <location>
        <begin position="363"/>
        <end position="474"/>
    </location>
</feature>
<dbReference type="InterPro" id="IPR033138">
    <property type="entry name" value="Cu_oxidase_CS"/>
</dbReference>
<dbReference type="InterPro" id="IPR011707">
    <property type="entry name" value="Cu-oxidase-like_N"/>
</dbReference>
<dbReference type="PROSITE" id="PS00079">
    <property type="entry name" value="MULTICOPPER_OXIDASE1"/>
    <property type="match status" value="1"/>
</dbReference>
<dbReference type="Proteomes" id="UP000184387">
    <property type="component" value="Unassembled WGS sequence"/>
</dbReference>
<evidence type="ECO:0000259" key="6">
    <source>
        <dbReference type="Pfam" id="PF07732"/>
    </source>
</evidence>
<dbReference type="Gene3D" id="2.60.40.420">
    <property type="entry name" value="Cupredoxins - blue copper proteins"/>
    <property type="match status" value="3"/>
</dbReference>
<dbReference type="EMBL" id="FQZF01000037">
    <property type="protein sequence ID" value="SHK21700.1"/>
    <property type="molecule type" value="Genomic_DNA"/>
</dbReference>
<dbReference type="PROSITE" id="PS00080">
    <property type="entry name" value="MULTICOPPER_OXIDASE2"/>
    <property type="match status" value="1"/>
</dbReference>
<keyword evidence="1" id="KW-0479">Metal-binding</keyword>
<keyword evidence="7" id="KW-0167">Capsid protein</keyword>
<dbReference type="Pfam" id="PF00394">
    <property type="entry name" value="Cu-oxidase"/>
    <property type="match status" value="1"/>
</dbReference>
<dbReference type="GO" id="GO:0005507">
    <property type="term" value="F:copper ion binding"/>
    <property type="evidence" value="ECO:0007669"/>
    <property type="project" value="InterPro"/>
</dbReference>
<dbReference type="AlphaFoldDB" id="A0A1M6QNN9"/>
<dbReference type="Pfam" id="PF07731">
    <property type="entry name" value="Cu-oxidase_2"/>
    <property type="match status" value="1"/>
</dbReference>
<organism evidence="7 8">
    <name type="scientific">Muricoccus roseus</name>
    <dbReference type="NCBI Taxonomy" id="198092"/>
    <lineage>
        <taxon>Bacteria</taxon>
        <taxon>Pseudomonadati</taxon>
        <taxon>Pseudomonadota</taxon>
        <taxon>Alphaproteobacteria</taxon>
        <taxon>Acetobacterales</taxon>
        <taxon>Roseomonadaceae</taxon>
        <taxon>Muricoccus</taxon>
    </lineage>
</organism>
<keyword evidence="2" id="KW-0560">Oxidoreductase</keyword>
<dbReference type="InterPro" id="IPR045087">
    <property type="entry name" value="Cu-oxidase_fam"/>
</dbReference>
<dbReference type="Pfam" id="PF07732">
    <property type="entry name" value="Cu-oxidase_3"/>
    <property type="match status" value="1"/>
</dbReference>
<feature type="domain" description="Plastocyanin-like" evidence="6">
    <location>
        <begin position="71"/>
        <end position="156"/>
    </location>
</feature>
<dbReference type="PANTHER" id="PTHR11709">
    <property type="entry name" value="MULTI-COPPER OXIDASE"/>
    <property type="match status" value="1"/>
</dbReference>
<dbReference type="GO" id="GO:0051301">
    <property type="term" value="P:cell division"/>
    <property type="evidence" value="ECO:0007669"/>
    <property type="project" value="UniProtKB-KW"/>
</dbReference>
<gene>
    <name evidence="7" type="ORF">SAMN02745194_04454</name>
</gene>
<protein>
    <submittedName>
        <fullName evidence="7">Multicopper oxidase with three cupredoxin domains (Includes cell division protein FtsP and spore coat protein CotA)</fullName>
    </submittedName>
</protein>
<evidence type="ECO:0000256" key="1">
    <source>
        <dbReference type="ARBA" id="ARBA00022723"/>
    </source>
</evidence>
<evidence type="ECO:0000256" key="2">
    <source>
        <dbReference type="ARBA" id="ARBA00023002"/>
    </source>
</evidence>
<feature type="domain" description="Plastocyanin-like" evidence="4">
    <location>
        <begin position="218"/>
        <end position="307"/>
    </location>
</feature>
<dbReference type="SUPFAM" id="SSF49503">
    <property type="entry name" value="Cupredoxins"/>
    <property type="match status" value="3"/>
</dbReference>
<reference evidence="7 8" key="1">
    <citation type="submission" date="2016-11" db="EMBL/GenBank/DDBJ databases">
        <authorList>
            <person name="Jaros S."/>
            <person name="Januszkiewicz K."/>
            <person name="Wedrychowicz H."/>
        </authorList>
    </citation>
    <scope>NUCLEOTIDE SEQUENCE [LARGE SCALE GENOMIC DNA]</scope>
    <source>
        <strain evidence="7 8">DSM 14916</strain>
    </source>
</reference>
<dbReference type="InterPro" id="IPR001117">
    <property type="entry name" value="Cu-oxidase_2nd"/>
</dbReference>
<keyword evidence="7" id="KW-0131">Cell cycle</keyword>
<dbReference type="CDD" id="cd13896">
    <property type="entry name" value="CuRO_3_CopA"/>
    <property type="match status" value="1"/>
</dbReference>
<dbReference type="InterPro" id="IPR011706">
    <property type="entry name" value="Cu-oxidase_C"/>
</dbReference>
<evidence type="ECO:0000256" key="3">
    <source>
        <dbReference type="ARBA" id="ARBA00023008"/>
    </source>
</evidence>
<dbReference type="PANTHER" id="PTHR11709:SF394">
    <property type="entry name" value="FI03373P-RELATED"/>
    <property type="match status" value="1"/>
</dbReference>
<dbReference type="InterPro" id="IPR034279">
    <property type="entry name" value="CuRO_3_CopA"/>
</dbReference>
<keyword evidence="7" id="KW-0946">Virion</keyword>
<evidence type="ECO:0000259" key="5">
    <source>
        <dbReference type="Pfam" id="PF07731"/>
    </source>
</evidence>
<dbReference type="STRING" id="198092.SAMN02745194_04454"/>
<dbReference type="InterPro" id="IPR002355">
    <property type="entry name" value="Cu_oxidase_Cu_BS"/>
</dbReference>